<evidence type="ECO:0000256" key="1">
    <source>
        <dbReference type="SAM" id="MobiDB-lite"/>
    </source>
</evidence>
<dbReference type="Proteomes" id="UP000593567">
    <property type="component" value="Unassembled WGS sequence"/>
</dbReference>
<feature type="transmembrane region" description="Helical" evidence="2">
    <location>
        <begin position="140"/>
        <end position="158"/>
    </location>
</feature>
<feature type="transmembrane region" description="Helical" evidence="2">
    <location>
        <begin position="90"/>
        <end position="119"/>
    </location>
</feature>
<feature type="transmembrane region" description="Helical" evidence="2">
    <location>
        <begin position="178"/>
        <end position="200"/>
    </location>
</feature>
<dbReference type="EMBL" id="VXIV02001465">
    <property type="protein sequence ID" value="KAF6032922.1"/>
    <property type="molecule type" value="Genomic_DNA"/>
</dbReference>
<feature type="transmembrane region" description="Helical" evidence="2">
    <location>
        <begin position="23"/>
        <end position="43"/>
    </location>
</feature>
<name>A0A7J7K2Q9_BUGNE</name>
<dbReference type="PANTHER" id="PTHR21579">
    <property type="entry name" value="PROTEIN TINCAR"/>
    <property type="match status" value="1"/>
</dbReference>
<dbReference type="OrthoDB" id="10033661at2759"/>
<organism evidence="3 4">
    <name type="scientific">Bugula neritina</name>
    <name type="common">Brown bryozoan</name>
    <name type="synonym">Sertularia neritina</name>
    <dbReference type="NCBI Taxonomy" id="10212"/>
    <lineage>
        <taxon>Eukaryota</taxon>
        <taxon>Metazoa</taxon>
        <taxon>Spiralia</taxon>
        <taxon>Lophotrochozoa</taxon>
        <taxon>Bryozoa</taxon>
        <taxon>Gymnolaemata</taxon>
        <taxon>Cheilostomatida</taxon>
        <taxon>Flustrina</taxon>
        <taxon>Buguloidea</taxon>
        <taxon>Bugulidae</taxon>
        <taxon>Bugula</taxon>
    </lineage>
</organism>
<protein>
    <submittedName>
        <fullName evidence="3">Tinc</fullName>
    </submittedName>
</protein>
<accession>A0A7J7K2Q9</accession>
<reference evidence="3" key="1">
    <citation type="submission" date="2020-06" db="EMBL/GenBank/DDBJ databases">
        <title>Draft genome of Bugula neritina, a colonial animal packing powerful symbionts and potential medicines.</title>
        <authorList>
            <person name="Rayko M."/>
        </authorList>
    </citation>
    <scope>NUCLEOTIDE SEQUENCE [LARGE SCALE GENOMIC DNA]</scope>
    <source>
        <strain evidence="3">Kwan_BN1</strain>
    </source>
</reference>
<comment type="caution">
    <text evidence="3">The sequence shown here is derived from an EMBL/GenBank/DDBJ whole genome shotgun (WGS) entry which is preliminary data.</text>
</comment>
<dbReference type="AlphaFoldDB" id="A0A7J7K2Q9"/>
<dbReference type="InterPro" id="IPR053291">
    <property type="entry name" value="Ommatidial_diff-associated"/>
</dbReference>
<feature type="transmembrane region" description="Helical" evidence="2">
    <location>
        <begin position="50"/>
        <end position="70"/>
    </location>
</feature>
<feature type="region of interest" description="Disordered" evidence="1">
    <location>
        <begin position="415"/>
        <end position="434"/>
    </location>
</feature>
<keyword evidence="2" id="KW-0812">Transmembrane</keyword>
<evidence type="ECO:0000256" key="2">
    <source>
        <dbReference type="SAM" id="Phobius"/>
    </source>
</evidence>
<keyword evidence="2" id="KW-0472">Membrane</keyword>
<keyword evidence="2" id="KW-1133">Transmembrane helix</keyword>
<dbReference type="PANTHER" id="PTHR21579:SF20">
    <property type="entry name" value="PROTEIN TINCAR"/>
    <property type="match status" value="1"/>
</dbReference>
<feature type="region of interest" description="Disordered" evidence="1">
    <location>
        <begin position="238"/>
        <end position="282"/>
    </location>
</feature>
<evidence type="ECO:0000313" key="4">
    <source>
        <dbReference type="Proteomes" id="UP000593567"/>
    </source>
</evidence>
<proteinExistence type="predicted"/>
<gene>
    <name evidence="3" type="ORF">EB796_008718</name>
</gene>
<sequence length="458" mass="51506">MLSINFTNSDIGTIAIPSTNLELANLILSLLICSHRTVSVFWLSNKLFTLIYWIQSIAAIMLHVLSYIGFKTLYSEMVTTDKPTIFLLDNYALLLLYICSNLLLFVSSWCIFHFGYGVILEMIRNLLKKLGHHQGINSDCGAYLPHAMALGSILFYVACNAPIMYDYVSMYSETKDRVLIVHLIACVLYMLLWIVIWFAFTIKQNWNFEIHEINLKRYAVLQNRTRFFVDDHVEDEQDENGGYPLHELQTGDKPTLPTSNCNDDNISNSTTSTNNGLTNRPAPGILAHKMYAKVRKKSSEQKVKFQEATKIVIETNLDSDLDTIPESDHTECDDSAMFSGSGGSNDSNDSPPRNQVIQDVYNNKPHRPVYKDMILNPNNIQLLAADPSRRTWSSTGDLNLNKDVRRTAEVAYPGVSASHSASHAAPPPYTQKNSSLNNNYVSNGHKEIFNDPGMSSAV</sequence>
<evidence type="ECO:0000313" key="3">
    <source>
        <dbReference type="EMBL" id="KAF6032922.1"/>
    </source>
</evidence>
<keyword evidence="4" id="KW-1185">Reference proteome</keyword>
<feature type="region of interest" description="Disordered" evidence="1">
    <location>
        <begin position="321"/>
        <end position="355"/>
    </location>
</feature>
<feature type="compositionally biased region" description="Low complexity" evidence="1">
    <location>
        <begin position="258"/>
        <end position="279"/>
    </location>
</feature>